<dbReference type="Proteomes" id="UP001419268">
    <property type="component" value="Unassembled WGS sequence"/>
</dbReference>
<name>A0AAP0J3M2_9MAGN</name>
<dbReference type="AlphaFoldDB" id="A0AAP0J3M2"/>
<dbReference type="EMBL" id="JBBNAG010000006">
    <property type="protein sequence ID" value="KAK9125491.1"/>
    <property type="molecule type" value="Genomic_DNA"/>
</dbReference>
<accession>A0AAP0J3M2</accession>
<feature type="compositionally biased region" description="Basic and acidic residues" evidence="1">
    <location>
        <begin position="90"/>
        <end position="103"/>
    </location>
</feature>
<comment type="caution">
    <text evidence="2">The sequence shown here is derived from an EMBL/GenBank/DDBJ whole genome shotgun (WGS) entry which is preliminary data.</text>
</comment>
<reference evidence="2 3" key="1">
    <citation type="submission" date="2024-01" db="EMBL/GenBank/DDBJ databases">
        <title>Genome assemblies of Stephania.</title>
        <authorList>
            <person name="Yang L."/>
        </authorList>
    </citation>
    <scope>NUCLEOTIDE SEQUENCE [LARGE SCALE GENOMIC DNA]</scope>
    <source>
        <strain evidence="2">JXDWG</strain>
        <tissue evidence="2">Leaf</tissue>
    </source>
</reference>
<evidence type="ECO:0000313" key="2">
    <source>
        <dbReference type="EMBL" id="KAK9125491.1"/>
    </source>
</evidence>
<evidence type="ECO:0000313" key="3">
    <source>
        <dbReference type="Proteomes" id="UP001419268"/>
    </source>
</evidence>
<feature type="compositionally biased region" description="Basic and acidic residues" evidence="1">
    <location>
        <begin position="45"/>
        <end position="79"/>
    </location>
</feature>
<keyword evidence="3" id="KW-1185">Reference proteome</keyword>
<feature type="region of interest" description="Disordered" evidence="1">
    <location>
        <begin position="1"/>
        <end position="113"/>
    </location>
</feature>
<gene>
    <name evidence="2" type="ORF">Scep_014337</name>
</gene>
<feature type="compositionally biased region" description="Basic and acidic residues" evidence="1">
    <location>
        <begin position="8"/>
        <end position="21"/>
    </location>
</feature>
<evidence type="ECO:0000256" key="1">
    <source>
        <dbReference type="SAM" id="MobiDB-lite"/>
    </source>
</evidence>
<organism evidence="2 3">
    <name type="scientific">Stephania cephalantha</name>
    <dbReference type="NCBI Taxonomy" id="152367"/>
    <lineage>
        <taxon>Eukaryota</taxon>
        <taxon>Viridiplantae</taxon>
        <taxon>Streptophyta</taxon>
        <taxon>Embryophyta</taxon>
        <taxon>Tracheophyta</taxon>
        <taxon>Spermatophyta</taxon>
        <taxon>Magnoliopsida</taxon>
        <taxon>Ranunculales</taxon>
        <taxon>Menispermaceae</taxon>
        <taxon>Menispermoideae</taxon>
        <taxon>Cissampelideae</taxon>
        <taxon>Stephania</taxon>
    </lineage>
</organism>
<sequence length="136" mass="15443">MARSKTGVSRERVYGKSKRTEQGAGTSDTRGERKPQTTSNRKEKHQAAKKEVARAGDPRGDDVLDKASQVHDRDLRMGDDESEEATSESSEFREKGPTDEENRNTTAECPNHYQFLMQTEKNLRREKRLLAENSTT</sequence>
<protein>
    <submittedName>
        <fullName evidence="2">Uncharacterized protein</fullName>
    </submittedName>
</protein>
<proteinExistence type="predicted"/>